<accession>A0A5N6FSB9</accession>
<evidence type="ECO:0000256" key="1">
    <source>
        <dbReference type="SAM" id="MobiDB-lite"/>
    </source>
</evidence>
<keyword evidence="2" id="KW-0812">Transmembrane</keyword>
<feature type="region of interest" description="Disordered" evidence="1">
    <location>
        <begin position="235"/>
        <end position="260"/>
    </location>
</feature>
<name>A0A5N6FSB9_PETAA</name>
<accession>A0A8H6ECD1</accession>
<comment type="caution">
    <text evidence="3">The sequence shown here is derived from an EMBL/GenBank/DDBJ whole genome shotgun (WGS) entry which is preliminary data.</text>
</comment>
<dbReference type="AlphaFoldDB" id="A0A5N6FSB9"/>
<proteinExistence type="predicted"/>
<protein>
    <submittedName>
        <fullName evidence="3">Uncharacterized protein</fullName>
    </submittedName>
</protein>
<evidence type="ECO:0000313" key="3">
    <source>
        <dbReference type="EMBL" id="KAF5866823.1"/>
    </source>
</evidence>
<sequence length="260" mass="28318">MPIGARNPFAKPPTGPPYCYEYEMPRNGAHQPVAASKWATKLDTTATNIGPLTTRFTPPASCSDIRTRTYLDLWPKLEMGCEGPGGSDCCPSNWREDVYYSPGMCPAGYQSCTLPTSKQRRETTVMCCPDNFACNGQFRCTRPLNTRIPLTMDGPKTTTTRTEHAITATPIQIRFRAAESTVVPVPTASLELPRGYLYTREKVGIGIGVAAAVGLFTAGVYFCCCYGGKKRKMRARVPTTPLEDNTTSTPDGPPPAYPGK</sequence>
<keyword evidence="4" id="KW-1185">Reference proteome</keyword>
<evidence type="ECO:0000313" key="4">
    <source>
        <dbReference type="Proteomes" id="UP000541154"/>
    </source>
</evidence>
<keyword evidence="2" id="KW-0472">Membrane</keyword>
<keyword evidence="2" id="KW-1133">Transmembrane helix</keyword>
<feature type="transmembrane region" description="Helical" evidence="2">
    <location>
        <begin position="203"/>
        <end position="226"/>
    </location>
</feature>
<evidence type="ECO:0000256" key="2">
    <source>
        <dbReference type="SAM" id="Phobius"/>
    </source>
</evidence>
<dbReference type="Proteomes" id="UP000541154">
    <property type="component" value="Unassembled WGS sequence"/>
</dbReference>
<gene>
    <name evidence="3" type="ORF">ETB97_008627</name>
</gene>
<reference evidence="3 4" key="1">
    <citation type="submission" date="2019-04" db="EMBL/GenBank/DDBJ databases">
        <title>Aspergillus burnettii sp. nov., novel species from soil in southeast Queensland.</title>
        <authorList>
            <person name="Gilchrist C.L.M."/>
            <person name="Pitt J.I."/>
            <person name="Lange L."/>
            <person name="Lacey H.J."/>
            <person name="Vuong D."/>
            <person name="Midgley D.J."/>
            <person name="Greenfield P."/>
            <person name="Bradbury M."/>
            <person name="Lacey E."/>
            <person name="Busk P.K."/>
            <person name="Pilgaard B."/>
            <person name="Chooi Y.H."/>
            <person name="Piggott A.M."/>
        </authorList>
    </citation>
    <scope>NUCLEOTIDE SEQUENCE [LARGE SCALE GENOMIC DNA]</scope>
    <source>
        <strain evidence="3 4">FRR 5400</strain>
    </source>
</reference>
<feature type="compositionally biased region" description="Pro residues" evidence="1">
    <location>
        <begin position="251"/>
        <end position="260"/>
    </location>
</feature>
<organism evidence="3 4">
    <name type="scientific">Petromyces alliaceus</name>
    <name type="common">Aspergillus alliaceus</name>
    <dbReference type="NCBI Taxonomy" id="209559"/>
    <lineage>
        <taxon>Eukaryota</taxon>
        <taxon>Fungi</taxon>
        <taxon>Dikarya</taxon>
        <taxon>Ascomycota</taxon>
        <taxon>Pezizomycotina</taxon>
        <taxon>Eurotiomycetes</taxon>
        <taxon>Eurotiomycetidae</taxon>
        <taxon>Eurotiales</taxon>
        <taxon>Aspergillaceae</taxon>
        <taxon>Aspergillus</taxon>
        <taxon>Aspergillus subgen. Circumdati</taxon>
    </lineage>
</organism>
<dbReference type="OMA" id="YYSPGMC"/>
<dbReference type="EMBL" id="SPNV01000004">
    <property type="protein sequence ID" value="KAF5866823.1"/>
    <property type="molecule type" value="Genomic_DNA"/>
</dbReference>